<reference evidence="2 3" key="1">
    <citation type="submission" date="2020-04" db="EMBL/GenBank/DDBJ databases">
        <authorList>
            <person name="Yoon J."/>
        </authorList>
    </citation>
    <scope>NUCLEOTIDE SEQUENCE [LARGE SCALE GENOMIC DNA]</scope>
    <source>
        <strain evidence="2 3">KMU-166</strain>
    </source>
</reference>
<proteinExistence type="predicted"/>
<comment type="caution">
    <text evidence="2">The sequence shown here is derived from an EMBL/GenBank/DDBJ whole genome shotgun (WGS) entry which is preliminary data.</text>
</comment>
<organism evidence="2 3">
    <name type="scientific">Spongiibacter thalassae</name>
    <dbReference type="NCBI Taxonomy" id="2721624"/>
    <lineage>
        <taxon>Bacteria</taxon>
        <taxon>Pseudomonadati</taxon>
        <taxon>Pseudomonadota</taxon>
        <taxon>Gammaproteobacteria</taxon>
        <taxon>Cellvibrionales</taxon>
        <taxon>Spongiibacteraceae</taxon>
        <taxon>Spongiibacter</taxon>
    </lineage>
</organism>
<evidence type="ECO:0000313" key="2">
    <source>
        <dbReference type="EMBL" id="NKI18637.1"/>
    </source>
</evidence>
<name>A0ABX1GJJ7_9GAMM</name>
<dbReference type="InterPro" id="IPR010921">
    <property type="entry name" value="Trp_repressor/repl_initiator"/>
</dbReference>
<accession>A0ABX1GJJ7</accession>
<evidence type="ECO:0000256" key="1">
    <source>
        <dbReference type="SAM" id="MobiDB-lite"/>
    </source>
</evidence>
<dbReference type="InterPro" id="IPR002514">
    <property type="entry name" value="Transposase_8"/>
</dbReference>
<feature type="compositionally biased region" description="Polar residues" evidence="1">
    <location>
        <begin position="76"/>
        <end position="95"/>
    </location>
</feature>
<dbReference type="Proteomes" id="UP000765845">
    <property type="component" value="Unassembled WGS sequence"/>
</dbReference>
<protein>
    <submittedName>
        <fullName evidence="2">Transposase</fullName>
    </submittedName>
</protein>
<gene>
    <name evidence="2" type="ORF">HCU74_14570</name>
</gene>
<dbReference type="Pfam" id="PF01527">
    <property type="entry name" value="HTH_Tnp_1"/>
    <property type="match status" value="1"/>
</dbReference>
<dbReference type="SUPFAM" id="SSF48295">
    <property type="entry name" value="TrpR-like"/>
    <property type="match status" value="1"/>
</dbReference>
<evidence type="ECO:0000313" key="3">
    <source>
        <dbReference type="Proteomes" id="UP000765845"/>
    </source>
</evidence>
<dbReference type="EMBL" id="JAAWWK010000005">
    <property type="protein sequence ID" value="NKI18637.1"/>
    <property type="molecule type" value="Genomic_DNA"/>
</dbReference>
<sequence length="108" mass="11916">MDTQGLLPPPVKQRRRRHSSELKEQVLAACRLPGASVAAVPQQFNINANLIHKWRRAAEPVSAKARGDFVKVPLTVSPNSGISAPTSSPRSNSKPISHHWWSPIPSRR</sequence>
<keyword evidence="3" id="KW-1185">Reference proteome</keyword>
<feature type="region of interest" description="Disordered" evidence="1">
    <location>
        <begin position="74"/>
        <end position="108"/>
    </location>
</feature>